<feature type="compositionally biased region" description="Basic and acidic residues" evidence="2">
    <location>
        <begin position="94"/>
        <end position="111"/>
    </location>
</feature>
<feature type="region of interest" description="Disordered" evidence="2">
    <location>
        <begin position="523"/>
        <end position="594"/>
    </location>
</feature>
<accession>A0AAV3Z0A6</accession>
<proteinExistence type="inferred from homology"/>
<feature type="compositionally biased region" description="Polar residues" evidence="2">
    <location>
        <begin position="523"/>
        <end position="533"/>
    </location>
</feature>
<dbReference type="AlphaFoldDB" id="A0AAV3Z0A6"/>
<evidence type="ECO:0000256" key="2">
    <source>
        <dbReference type="SAM" id="MobiDB-lite"/>
    </source>
</evidence>
<name>A0AAV3Z0A6_9GAST</name>
<organism evidence="3 4">
    <name type="scientific">Plakobranchus ocellatus</name>
    <dbReference type="NCBI Taxonomy" id="259542"/>
    <lineage>
        <taxon>Eukaryota</taxon>
        <taxon>Metazoa</taxon>
        <taxon>Spiralia</taxon>
        <taxon>Lophotrochozoa</taxon>
        <taxon>Mollusca</taxon>
        <taxon>Gastropoda</taxon>
        <taxon>Heterobranchia</taxon>
        <taxon>Euthyneura</taxon>
        <taxon>Panpulmonata</taxon>
        <taxon>Sacoglossa</taxon>
        <taxon>Placobranchoidea</taxon>
        <taxon>Plakobranchidae</taxon>
        <taxon>Plakobranchus</taxon>
    </lineage>
</organism>
<dbReference type="GO" id="GO:0008017">
    <property type="term" value="F:microtubule binding"/>
    <property type="evidence" value="ECO:0007669"/>
    <property type="project" value="InterPro"/>
</dbReference>
<dbReference type="Proteomes" id="UP000735302">
    <property type="component" value="Unassembled WGS sequence"/>
</dbReference>
<feature type="region of interest" description="Disordered" evidence="2">
    <location>
        <begin position="54"/>
        <end position="159"/>
    </location>
</feature>
<dbReference type="GO" id="GO:0005879">
    <property type="term" value="C:axonemal microtubule"/>
    <property type="evidence" value="ECO:0007669"/>
    <property type="project" value="TreeGrafter"/>
</dbReference>
<protein>
    <submittedName>
        <fullName evidence="3">Stabilizer of axonemal microtubules 2</fullName>
    </submittedName>
</protein>
<feature type="compositionally biased region" description="Basic and acidic residues" evidence="2">
    <location>
        <begin position="54"/>
        <end position="66"/>
    </location>
</feature>
<feature type="compositionally biased region" description="Basic and acidic residues" evidence="2">
    <location>
        <begin position="442"/>
        <end position="460"/>
    </location>
</feature>
<evidence type="ECO:0000313" key="4">
    <source>
        <dbReference type="Proteomes" id="UP000735302"/>
    </source>
</evidence>
<sequence>MAQLQREDTADSLLNNGPRSEYAKRFQVYPIQRVKPFKPQNVAVRGDAPVDSETVFRRDYPHHPIEPRIAAKPAEGNLRPEGQHYFTSSYQNEFHPRTSERRQPYKPEQNRSELPAFDAQPSYREDYPVWQLPEKQQKSRQEWFPPDKPFNGLSTNETDFPAHEISPRVDFKPDNRPVQSDVPFDASTDYNDTFKVHELPPRVPRVKLEWTRPNQPLEDVTDYRSKFTRHEITPRQQKEKEAYVGPTVPMDTNTTVGDSYQGAVQPMRESFKPDQTPLMSDVPFDDSTTMHRDFRPHEVKPREQQAKAVYQPPPGEMDLVTSHTSHYTGHEAHKRDPVNRPGSSGLLKGAGDMNTLTTHQNDFIQRPLQKRENMRPTESYLRPVDPMDSETTQRADFYQRQIAPTKSFRPSNVPVISDVPLDTRTGYQDTFVPHKITPRQIRPRETHKPPSAQFEDRTTVRDSYQGHTQAKRDSFRPDRQAVQSDAPFEANTTMNNDFRPYDVQLPKQHVRDVYQRPEGEMDLTTTHTSNYRPHNQARRGATDRPGSSGLLRGHGPMRTDTNYQGDFRQPPPVPRQLVRPKRDYEPPSDPMACTTTQRTSFLEHGLVPRFTYKPQYQYQKPEVPLEDSTGYKESFQQHPTIPRQPRPKEVHEPPKAPFEDRTITNQSYIGPVQPKRDSFRPDRDYYRSELPLEGETTANASFKAWPTQQRERPKQKEYVKPDGFMDLTTCNRESYKEVKGQRPTAVRLGSSHLLQGGGAFDTTTSYGSEFVPKSLAERKLVRPENQYVPSSLPFSSQTEYRATHVGHVAPRERTIKPDNRSDTLNQRDVNNPFRIRDHDWRQMLNMADTVSA</sequence>
<dbReference type="EMBL" id="BLXT01001860">
    <property type="protein sequence ID" value="GFN88636.1"/>
    <property type="molecule type" value="Genomic_DNA"/>
</dbReference>
<evidence type="ECO:0000256" key="1">
    <source>
        <dbReference type="ARBA" id="ARBA00008738"/>
    </source>
</evidence>
<comment type="similarity">
    <text evidence="1">Belongs to the FAM154 family.</text>
</comment>
<dbReference type="PANTHER" id="PTHR31516">
    <property type="entry name" value="STABILIZER OF AXONEMAL MICROTUBULES 2"/>
    <property type="match status" value="1"/>
</dbReference>
<dbReference type="InterPro" id="IPR033336">
    <property type="entry name" value="SAXO1/2"/>
</dbReference>
<feature type="compositionally biased region" description="Basic and acidic residues" evidence="2">
    <location>
        <begin position="470"/>
        <end position="479"/>
    </location>
</feature>
<feature type="compositionally biased region" description="Basic and acidic residues" evidence="2">
    <location>
        <begin position="646"/>
        <end position="662"/>
    </location>
</feature>
<feature type="region of interest" description="Disordered" evidence="2">
    <location>
        <begin position="626"/>
        <end position="681"/>
    </location>
</feature>
<dbReference type="Pfam" id="PF05217">
    <property type="entry name" value="SAXO1-2"/>
    <property type="match status" value="2"/>
</dbReference>
<dbReference type="GO" id="GO:0036126">
    <property type="term" value="C:sperm flagellum"/>
    <property type="evidence" value="ECO:0007669"/>
    <property type="project" value="TreeGrafter"/>
</dbReference>
<gene>
    <name evidence="3" type="ORF">PoB_001514200</name>
</gene>
<dbReference type="GO" id="GO:0005814">
    <property type="term" value="C:centriole"/>
    <property type="evidence" value="ECO:0007669"/>
    <property type="project" value="TreeGrafter"/>
</dbReference>
<dbReference type="PANTHER" id="PTHR31516:SF17">
    <property type="entry name" value="STABILIZER OF AXONEMAL MICROTUBULES 2"/>
    <property type="match status" value="1"/>
</dbReference>
<dbReference type="GO" id="GO:0036064">
    <property type="term" value="C:ciliary basal body"/>
    <property type="evidence" value="ECO:0007669"/>
    <property type="project" value="TreeGrafter"/>
</dbReference>
<feature type="region of interest" description="Disordered" evidence="2">
    <location>
        <begin position="1"/>
        <end position="21"/>
    </location>
</feature>
<reference evidence="3 4" key="1">
    <citation type="journal article" date="2021" name="Elife">
        <title>Chloroplast acquisition without the gene transfer in kleptoplastic sea slugs, Plakobranchus ocellatus.</title>
        <authorList>
            <person name="Maeda T."/>
            <person name="Takahashi S."/>
            <person name="Yoshida T."/>
            <person name="Shimamura S."/>
            <person name="Takaki Y."/>
            <person name="Nagai Y."/>
            <person name="Toyoda A."/>
            <person name="Suzuki Y."/>
            <person name="Arimoto A."/>
            <person name="Ishii H."/>
            <person name="Satoh N."/>
            <person name="Nishiyama T."/>
            <person name="Hasebe M."/>
            <person name="Maruyama T."/>
            <person name="Minagawa J."/>
            <person name="Obokata J."/>
            <person name="Shigenobu S."/>
        </authorList>
    </citation>
    <scope>NUCLEOTIDE SEQUENCE [LARGE SCALE GENOMIC DNA]</scope>
</reference>
<evidence type="ECO:0000313" key="3">
    <source>
        <dbReference type="EMBL" id="GFN88636.1"/>
    </source>
</evidence>
<keyword evidence="4" id="KW-1185">Reference proteome</keyword>
<comment type="caution">
    <text evidence="3">The sequence shown here is derived from an EMBL/GenBank/DDBJ whole genome shotgun (WGS) entry which is preliminary data.</text>
</comment>
<feature type="region of interest" description="Disordered" evidence="2">
    <location>
        <begin position="438"/>
        <end position="500"/>
    </location>
</feature>